<accession>A0AAW7Y365</accession>
<dbReference type="Proteomes" id="UP001170624">
    <property type="component" value="Unassembled WGS sequence"/>
</dbReference>
<feature type="chain" id="PRO_5043588891" evidence="1">
    <location>
        <begin position="24"/>
        <end position="217"/>
    </location>
</feature>
<comment type="caution">
    <text evidence="2">The sequence shown here is derived from an EMBL/GenBank/DDBJ whole genome shotgun (WGS) entry which is preliminary data.</text>
</comment>
<protein>
    <submittedName>
        <fullName evidence="2">DUF3299 domain-containing protein</fullName>
    </submittedName>
</protein>
<dbReference type="EMBL" id="JAUOPU010000003">
    <property type="protein sequence ID" value="MDO6541723.1"/>
    <property type="molecule type" value="Genomic_DNA"/>
</dbReference>
<dbReference type="PROSITE" id="PS51257">
    <property type="entry name" value="PROKAR_LIPOPROTEIN"/>
    <property type="match status" value="1"/>
</dbReference>
<evidence type="ECO:0000313" key="3">
    <source>
        <dbReference type="Proteomes" id="UP001170624"/>
    </source>
</evidence>
<reference evidence="2" key="1">
    <citation type="submission" date="2023-07" db="EMBL/GenBank/DDBJ databases">
        <title>Genome content predicts the carbon catabolic preferences of heterotrophic bacteria.</title>
        <authorList>
            <person name="Gralka M."/>
        </authorList>
    </citation>
    <scope>NUCLEOTIDE SEQUENCE</scope>
    <source>
        <strain evidence="2">G2M05</strain>
    </source>
</reference>
<feature type="signal peptide" evidence="1">
    <location>
        <begin position="1"/>
        <end position="23"/>
    </location>
</feature>
<dbReference type="RefSeq" id="WP_303498483.1">
    <property type="nucleotide sequence ID" value="NZ_JAUOPU010000003.1"/>
</dbReference>
<sequence length="217" mass="24222">MLKKRILLLFTVVLGAVSLGCYANDPITIEWQSLRPETAQNPITLPDLSDEERLQLQRVFTLMQSSGQQDTDRIALIKKQLKSKGIDVDELLELRRLYIQAQKKSAEAITTTFDGKNVRIPGFLVPIEFSDAMVTTDFLLVPVAGACIHMPPPPANQIVRISFPEGYKVKNVQYPVWVEGVIASSVKSEDVYIVDGTSNITMGYSLNASKVVDYEEF</sequence>
<dbReference type="Pfam" id="PF11736">
    <property type="entry name" value="DUF3299"/>
    <property type="match status" value="1"/>
</dbReference>
<gene>
    <name evidence="2" type="ORF">Q4568_04220</name>
</gene>
<dbReference type="AlphaFoldDB" id="A0AAW7Y365"/>
<organism evidence="2 3">
    <name type="scientific">Photobacterium sanguinicancri</name>
    <dbReference type="NCBI Taxonomy" id="875932"/>
    <lineage>
        <taxon>Bacteria</taxon>
        <taxon>Pseudomonadati</taxon>
        <taxon>Pseudomonadota</taxon>
        <taxon>Gammaproteobacteria</taxon>
        <taxon>Vibrionales</taxon>
        <taxon>Vibrionaceae</taxon>
        <taxon>Photobacterium</taxon>
    </lineage>
</organism>
<dbReference type="Gene3D" id="2.40.50.870">
    <property type="entry name" value="Protein of unknown function (DUF3299)"/>
    <property type="match status" value="1"/>
</dbReference>
<dbReference type="InterPro" id="IPR021727">
    <property type="entry name" value="DUF3299"/>
</dbReference>
<evidence type="ECO:0000313" key="2">
    <source>
        <dbReference type="EMBL" id="MDO6541723.1"/>
    </source>
</evidence>
<keyword evidence="1" id="KW-0732">Signal</keyword>
<proteinExistence type="predicted"/>
<evidence type="ECO:0000256" key="1">
    <source>
        <dbReference type="SAM" id="SignalP"/>
    </source>
</evidence>
<name>A0AAW7Y365_9GAMM</name>